<protein>
    <recommendedName>
        <fullName evidence="6">Mid2 domain-containing protein</fullName>
    </recommendedName>
</protein>
<feature type="compositionally biased region" description="Low complexity" evidence="1">
    <location>
        <begin position="84"/>
        <end position="165"/>
    </location>
</feature>
<dbReference type="PRINTS" id="PR01217">
    <property type="entry name" value="PRICHEXTENSN"/>
</dbReference>
<evidence type="ECO:0000256" key="1">
    <source>
        <dbReference type="SAM" id="MobiDB-lite"/>
    </source>
</evidence>
<keyword evidence="2" id="KW-0472">Membrane</keyword>
<keyword evidence="5" id="KW-1185">Reference proteome</keyword>
<dbReference type="EMBL" id="JAAAIL010000123">
    <property type="protein sequence ID" value="KAG0279455.1"/>
    <property type="molecule type" value="Genomic_DNA"/>
</dbReference>
<feature type="region of interest" description="Disordered" evidence="1">
    <location>
        <begin position="63"/>
        <end position="205"/>
    </location>
</feature>
<evidence type="ECO:0000313" key="5">
    <source>
        <dbReference type="Proteomes" id="UP001194580"/>
    </source>
</evidence>
<evidence type="ECO:0000256" key="3">
    <source>
        <dbReference type="SAM" id="SignalP"/>
    </source>
</evidence>
<accession>A0AAD4DJ92</accession>
<evidence type="ECO:0008006" key="6">
    <source>
        <dbReference type="Google" id="ProtNLM"/>
    </source>
</evidence>
<sequence length="486" mass="50877">MANRVHTSRAPARTLASLLLAALCLGLISSSSHASPLPSITARAIQAAGARRALPWLEKRAPPAVILGPSPGGQPSEGGGGAGSTTTTPDPPVQTTTTTPPPVITTTTTDPAPITTTTTTKATIPTTTSEVPVTTTTTTTTSPTTTSSDDPGTTTTTTRSRSQQPRPSPDRPIGTGSKGPSVVTSANSTPTPTTTPVNPDDSSKPSILPIVLGSVLGAGVLIGAAVFFFLRFKKHRRFDSKRPLSFLALSADDHSTGTESASARALGTDALYDSNRPITSQPSLRYTPPVMSGINRYSYQSSEHSGATGGQFAQWSQDDENAALVGGPSRQQQLLMTEQGEDGYPARFHDGGVYSHEHVPIGDSEQPFVASSMMPFARNEPRHARYSQQQSQLQPETLEVRNVSNPPEASPALSHRGVPLQVLKPETEKGTPTSRPLSIHSNAASVLSIRNPSVRSEGQSAGGEQVGQSSQQGGARATEEDNLDFL</sequence>
<gene>
    <name evidence="4" type="ORF">BGZ95_001158</name>
</gene>
<evidence type="ECO:0000313" key="4">
    <source>
        <dbReference type="EMBL" id="KAG0279455.1"/>
    </source>
</evidence>
<feature type="chain" id="PRO_5041935544" description="Mid2 domain-containing protein" evidence="3">
    <location>
        <begin position="35"/>
        <end position="486"/>
    </location>
</feature>
<proteinExistence type="predicted"/>
<feature type="compositionally biased region" description="Low complexity" evidence="1">
    <location>
        <begin position="180"/>
        <end position="200"/>
    </location>
</feature>
<feature type="region of interest" description="Disordered" evidence="1">
    <location>
        <begin position="426"/>
        <end position="486"/>
    </location>
</feature>
<feature type="compositionally biased region" description="Low complexity" evidence="1">
    <location>
        <begin position="466"/>
        <end position="475"/>
    </location>
</feature>
<feature type="transmembrane region" description="Helical" evidence="2">
    <location>
        <begin position="207"/>
        <end position="232"/>
    </location>
</feature>
<name>A0AAD4DJ92_9FUNG</name>
<dbReference type="Proteomes" id="UP001194580">
    <property type="component" value="Unassembled WGS sequence"/>
</dbReference>
<evidence type="ECO:0000256" key="2">
    <source>
        <dbReference type="SAM" id="Phobius"/>
    </source>
</evidence>
<keyword evidence="2" id="KW-0812">Transmembrane</keyword>
<feature type="signal peptide" evidence="3">
    <location>
        <begin position="1"/>
        <end position="34"/>
    </location>
</feature>
<organism evidence="4 5">
    <name type="scientific">Linnemannia exigua</name>
    <dbReference type="NCBI Taxonomy" id="604196"/>
    <lineage>
        <taxon>Eukaryota</taxon>
        <taxon>Fungi</taxon>
        <taxon>Fungi incertae sedis</taxon>
        <taxon>Mucoromycota</taxon>
        <taxon>Mortierellomycotina</taxon>
        <taxon>Mortierellomycetes</taxon>
        <taxon>Mortierellales</taxon>
        <taxon>Mortierellaceae</taxon>
        <taxon>Linnemannia</taxon>
    </lineage>
</organism>
<keyword evidence="3" id="KW-0732">Signal</keyword>
<dbReference type="AlphaFoldDB" id="A0AAD4DJ92"/>
<feature type="compositionally biased region" description="Polar residues" evidence="1">
    <location>
        <begin position="430"/>
        <end position="454"/>
    </location>
</feature>
<comment type="caution">
    <text evidence="4">The sequence shown here is derived from an EMBL/GenBank/DDBJ whole genome shotgun (WGS) entry which is preliminary data.</text>
</comment>
<keyword evidence="2" id="KW-1133">Transmembrane helix</keyword>
<reference evidence="4" key="1">
    <citation type="journal article" date="2020" name="Fungal Divers.">
        <title>Resolving the Mortierellaceae phylogeny through synthesis of multi-gene phylogenetics and phylogenomics.</title>
        <authorList>
            <person name="Vandepol N."/>
            <person name="Liber J."/>
            <person name="Desiro A."/>
            <person name="Na H."/>
            <person name="Kennedy M."/>
            <person name="Barry K."/>
            <person name="Grigoriev I.V."/>
            <person name="Miller A.N."/>
            <person name="O'Donnell K."/>
            <person name="Stajich J.E."/>
            <person name="Bonito G."/>
        </authorList>
    </citation>
    <scope>NUCLEOTIDE SEQUENCE</scope>
    <source>
        <strain evidence="4">NRRL 28262</strain>
    </source>
</reference>